<dbReference type="InterPro" id="IPR036179">
    <property type="entry name" value="Ig-like_dom_sf"/>
</dbReference>
<dbReference type="PANTHER" id="PTHR23278">
    <property type="entry name" value="SIDESTEP PROTEIN"/>
    <property type="match status" value="1"/>
</dbReference>
<reference evidence="2 3" key="1">
    <citation type="journal article" date="2019" name="Commun. Biol.">
        <title>The bagworm genome reveals a unique fibroin gene that provides high tensile strength.</title>
        <authorList>
            <person name="Kono N."/>
            <person name="Nakamura H."/>
            <person name="Ohtoshi R."/>
            <person name="Tomita M."/>
            <person name="Numata K."/>
            <person name="Arakawa K."/>
        </authorList>
    </citation>
    <scope>NUCLEOTIDE SEQUENCE [LARGE SCALE GENOMIC DNA]</scope>
</reference>
<name>A0A4C1WSR8_EUMVA</name>
<sequence>MSPSPLTTDDGQLPEKPKVFDENDKEVVGTTGPYYEGHGLKLTCVVSGGKPMPKVRWWKEDKVLETLSPLDDKTQLSVLELRIPKLTRDYLDAVYTCTADNTALVPPLRNNVKIQLYFTFRTFVIYFLLESRQLLAVKIRLDDFAR</sequence>
<dbReference type="STRING" id="151549.A0A4C1WSR8"/>
<dbReference type="AlphaFoldDB" id="A0A4C1WSR8"/>
<accession>A0A4C1WSR8</accession>
<evidence type="ECO:0000259" key="1">
    <source>
        <dbReference type="PROSITE" id="PS50835"/>
    </source>
</evidence>
<dbReference type="InterPro" id="IPR007110">
    <property type="entry name" value="Ig-like_dom"/>
</dbReference>
<dbReference type="PANTHER" id="PTHR23278:SF19">
    <property type="entry name" value="OBSCURIN"/>
    <property type="match status" value="1"/>
</dbReference>
<evidence type="ECO:0000313" key="2">
    <source>
        <dbReference type="EMBL" id="GBP54536.1"/>
    </source>
</evidence>
<evidence type="ECO:0000313" key="3">
    <source>
        <dbReference type="Proteomes" id="UP000299102"/>
    </source>
</evidence>
<dbReference type="Proteomes" id="UP000299102">
    <property type="component" value="Unassembled WGS sequence"/>
</dbReference>
<dbReference type="SUPFAM" id="SSF48726">
    <property type="entry name" value="Immunoglobulin"/>
    <property type="match status" value="1"/>
</dbReference>
<comment type="caution">
    <text evidence="2">The sequence shown here is derived from an EMBL/GenBank/DDBJ whole genome shotgun (WGS) entry which is preliminary data.</text>
</comment>
<gene>
    <name evidence="2" type="ORF">EVAR_43408_1</name>
</gene>
<dbReference type="InterPro" id="IPR013783">
    <property type="entry name" value="Ig-like_fold"/>
</dbReference>
<protein>
    <recommendedName>
        <fullName evidence="1">Ig-like domain-containing protein</fullName>
    </recommendedName>
</protein>
<dbReference type="Pfam" id="PF13927">
    <property type="entry name" value="Ig_3"/>
    <property type="match status" value="1"/>
</dbReference>
<proteinExistence type="predicted"/>
<organism evidence="2 3">
    <name type="scientific">Eumeta variegata</name>
    <name type="common">Bagworm moth</name>
    <name type="synonym">Eumeta japonica</name>
    <dbReference type="NCBI Taxonomy" id="151549"/>
    <lineage>
        <taxon>Eukaryota</taxon>
        <taxon>Metazoa</taxon>
        <taxon>Ecdysozoa</taxon>
        <taxon>Arthropoda</taxon>
        <taxon>Hexapoda</taxon>
        <taxon>Insecta</taxon>
        <taxon>Pterygota</taxon>
        <taxon>Neoptera</taxon>
        <taxon>Endopterygota</taxon>
        <taxon>Lepidoptera</taxon>
        <taxon>Glossata</taxon>
        <taxon>Ditrysia</taxon>
        <taxon>Tineoidea</taxon>
        <taxon>Psychidae</taxon>
        <taxon>Oiketicinae</taxon>
        <taxon>Eumeta</taxon>
    </lineage>
</organism>
<keyword evidence="3" id="KW-1185">Reference proteome</keyword>
<dbReference type="Gene3D" id="2.60.40.10">
    <property type="entry name" value="Immunoglobulins"/>
    <property type="match status" value="1"/>
</dbReference>
<feature type="domain" description="Ig-like" evidence="1">
    <location>
        <begin position="17"/>
        <end position="113"/>
    </location>
</feature>
<dbReference type="PROSITE" id="PS50835">
    <property type="entry name" value="IG_LIKE"/>
    <property type="match status" value="1"/>
</dbReference>
<dbReference type="OrthoDB" id="10048737at2759"/>
<dbReference type="EMBL" id="BGZK01000649">
    <property type="protein sequence ID" value="GBP54536.1"/>
    <property type="molecule type" value="Genomic_DNA"/>
</dbReference>